<protein>
    <submittedName>
        <fullName evidence="1">Uncharacterized protein</fullName>
    </submittedName>
</protein>
<feature type="non-terminal residue" evidence="1">
    <location>
        <position position="58"/>
    </location>
</feature>
<feature type="non-terminal residue" evidence="1">
    <location>
        <position position="1"/>
    </location>
</feature>
<dbReference type="Proteomes" id="UP001381693">
    <property type="component" value="Unassembled WGS sequence"/>
</dbReference>
<comment type="caution">
    <text evidence="1">The sequence shown here is derived from an EMBL/GenBank/DDBJ whole genome shotgun (WGS) entry which is preliminary data.</text>
</comment>
<evidence type="ECO:0000313" key="1">
    <source>
        <dbReference type="EMBL" id="KAK7075942.1"/>
    </source>
</evidence>
<sequence length="58" mass="6735">VLGSIIYQHNKTDLEPLMTSVVFCPMTEKSQNQKYLCDRQLTESEVLSDRTRNACDRQ</sequence>
<reference evidence="1 2" key="1">
    <citation type="submission" date="2023-11" db="EMBL/GenBank/DDBJ databases">
        <title>Halocaridina rubra genome assembly.</title>
        <authorList>
            <person name="Smith C."/>
        </authorList>
    </citation>
    <scope>NUCLEOTIDE SEQUENCE [LARGE SCALE GENOMIC DNA]</scope>
    <source>
        <strain evidence="1">EP-1</strain>
        <tissue evidence="1">Whole</tissue>
    </source>
</reference>
<evidence type="ECO:0000313" key="2">
    <source>
        <dbReference type="Proteomes" id="UP001381693"/>
    </source>
</evidence>
<name>A0AAN8X1G7_HALRR</name>
<proteinExistence type="predicted"/>
<dbReference type="AlphaFoldDB" id="A0AAN8X1G7"/>
<accession>A0AAN8X1G7</accession>
<gene>
    <name evidence="1" type="ORF">SK128_028077</name>
</gene>
<keyword evidence="2" id="KW-1185">Reference proteome</keyword>
<dbReference type="EMBL" id="JAXCGZ010009969">
    <property type="protein sequence ID" value="KAK7075942.1"/>
    <property type="molecule type" value="Genomic_DNA"/>
</dbReference>
<organism evidence="1 2">
    <name type="scientific">Halocaridina rubra</name>
    <name type="common">Hawaiian red shrimp</name>
    <dbReference type="NCBI Taxonomy" id="373956"/>
    <lineage>
        <taxon>Eukaryota</taxon>
        <taxon>Metazoa</taxon>
        <taxon>Ecdysozoa</taxon>
        <taxon>Arthropoda</taxon>
        <taxon>Crustacea</taxon>
        <taxon>Multicrustacea</taxon>
        <taxon>Malacostraca</taxon>
        <taxon>Eumalacostraca</taxon>
        <taxon>Eucarida</taxon>
        <taxon>Decapoda</taxon>
        <taxon>Pleocyemata</taxon>
        <taxon>Caridea</taxon>
        <taxon>Atyoidea</taxon>
        <taxon>Atyidae</taxon>
        <taxon>Halocaridina</taxon>
    </lineage>
</organism>